<evidence type="ECO:0000313" key="11">
    <source>
        <dbReference type="EMBL" id="KAJ3592383.1"/>
    </source>
</evidence>
<dbReference type="InterPro" id="IPR052056">
    <property type="entry name" value="Mono-ARTD/PARP"/>
</dbReference>
<evidence type="ECO:0000256" key="6">
    <source>
        <dbReference type="ARBA" id="ARBA00024347"/>
    </source>
</evidence>
<dbReference type="Pfam" id="PF23254">
    <property type="entry name" value="KH_PARP14_8"/>
    <property type="match status" value="1"/>
</dbReference>
<dbReference type="CDD" id="cd01439">
    <property type="entry name" value="TCCD_inducible_PARP_like"/>
    <property type="match status" value="1"/>
</dbReference>
<dbReference type="OrthoDB" id="6133115at2759"/>
<dbReference type="Pfam" id="PF22005">
    <property type="entry name" value="WWE_1"/>
    <property type="match status" value="1"/>
</dbReference>
<dbReference type="Pfam" id="PF23085">
    <property type="entry name" value="RRM_PARP14_3"/>
    <property type="match status" value="1"/>
</dbReference>
<dbReference type="PANTHER" id="PTHR14453:SF89">
    <property type="entry name" value="PROTEIN MONO-ADP-RIBOSYLTRANSFERASE PARP14"/>
    <property type="match status" value="1"/>
</dbReference>
<dbReference type="EC" id="2.4.2.-" evidence="7"/>
<dbReference type="PROSITE" id="PS51059">
    <property type="entry name" value="PARP_CATALYTIC"/>
    <property type="match status" value="1"/>
</dbReference>
<organism evidence="11 12">
    <name type="scientific">Muraenolepis orangiensis</name>
    <name type="common">Patagonian moray cod</name>
    <dbReference type="NCBI Taxonomy" id="630683"/>
    <lineage>
        <taxon>Eukaryota</taxon>
        <taxon>Metazoa</taxon>
        <taxon>Chordata</taxon>
        <taxon>Craniata</taxon>
        <taxon>Vertebrata</taxon>
        <taxon>Euteleostomi</taxon>
        <taxon>Actinopterygii</taxon>
        <taxon>Neopterygii</taxon>
        <taxon>Teleostei</taxon>
        <taxon>Neoteleostei</taxon>
        <taxon>Acanthomorphata</taxon>
        <taxon>Zeiogadaria</taxon>
        <taxon>Gadariae</taxon>
        <taxon>Gadiformes</taxon>
        <taxon>Muraenolepidoidei</taxon>
        <taxon>Muraenolepididae</taxon>
        <taxon>Muraenolepis</taxon>
    </lineage>
</organism>
<dbReference type="GO" id="GO:0010629">
    <property type="term" value="P:negative regulation of gene expression"/>
    <property type="evidence" value="ECO:0007669"/>
    <property type="project" value="TreeGrafter"/>
</dbReference>
<dbReference type="InterPro" id="IPR057049">
    <property type="entry name" value="PARP14_KH_8"/>
</dbReference>
<dbReference type="InterPro" id="IPR057050">
    <property type="entry name" value="RRM_PARP14_2"/>
</dbReference>
<evidence type="ECO:0000256" key="8">
    <source>
        <dbReference type="SAM" id="MobiDB-lite"/>
    </source>
</evidence>
<dbReference type="InterPro" id="IPR002589">
    <property type="entry name" value="Macro_dom"/>
</dbReference>
<sequence length="957" mass="106683">MEDVCTFALVVELGEHNVPRLKNKLVKHFQSKKRADGGECQIDYEERSGTATLRFRKEEDRARVLAKQSHVVDGLLTVTVHLPEEQLQLTTANKKQTSADRHAAEDEVQVETASREEQTEEPALCSTSAVLENIPQDTVEQLMELLVENICNKMSTQHEYSLEILSDICSAVVTFSSGKENNEFITSCQTNRMFLSKKLTVRRLEVTAQVKVEDVSNIHKDVLMLYFENKGWEVVQITPDEEEQSAIISFKRAKDVQGIIKMKHLIGMKPVKEECDKIHLQRGQLKPGDCVITGAGGQLHCKNVIHVGYALKTMRDIVEDCLNKAELHNLTSITFPAIGTGNLGFPKHLAASVIIEESLKFKKRLFSKVTSAPGAHEMSIGHVRVQVVSGDITKETTDVIVNASNESFDLKIGVSKAILDAAGPTVEDECKVLGAQPNTEMILTKPGNLKCQRILHLPGRKDPKQIQQAMEAALLLAELNQYTSVSFPALGTGQGNAQVDQVADAMLDAVVDVVSQKAQGGLKVVRIVIFQAAMMKDFYSRMEKKAAADKQSTGLLGRVKAWFGVLPSVAKTQKDSDFVLDDLQIEPVCFHICGSSQANVNQAIRWITEQVSKEYTQTTIQEKAILNLSVPNYKQISTIQSSLSVSVKVDDTSITIEGLSKNVLKATNEIQKVLSKVREDDDIKRTLETISWQYQLPGFQFQNFDRDTNFLLEQAHTNKQLRVDADIEGRVYKVDVPNGPATDDQGNCLEIRRYDILKAQDEVNLPKLWEPMPQGAAYHNVLLLPETPEYTEVLKLFQATCPRPVVKIERTQNALLWKSLQIKRAAMDVTNSHQNNEKRLFHGACHTAIALINQYGFNRSYAGKNAACYGNGTYFAVSANYSAQDTYSKPDTQGQKHVYLCRVLTGDYTTGTQGMVVPPIKSPGVQYDSVVNNMNSIQMYIIFHDTQACPEYLITFK</sequence>
<dbReference type="Pfam" id="PF23245">
    <property type="entry name" value="RRM_PARP14_2"/>
    <property type="match status" value="1"/>
</dbReference>
<keyword evidence="5" id="KW-0539">Nucleus</keyword>
<dbReference type="GO" id="GO:0005634">
    <property type="term" value="C:nucleus"/>
    <property type="evidence" value="ECO:0007669"/>
    <property type="project" value="UniProtKB-SubCell"/>
</dbReference>
<dbReference type="SUPFAM" id="SSF52949">
    <property type="entry name" value="Macro domain-like"/>
    <property type="match status" value="2"/>
</dbReference>
<dbReference type="Gene3D" id="3.40.220.10">
    <property type="entry name" value="Leucine Aminopeptidase, subunit E, domain 1"/>
    <property type="match status" value="2"/>
</dbReference>
<comment type="caution">
    <text evidence="11">The sequence shown here is derived from an EMBL/GenBank/DDBJ whole genome shotgun (WGS) entry which is preliminary data.</text>
</comment>
<dbReference type="GO" id="GO:0005737">
    <property type="term" value="C:cytoplasm"/>
    <property type="evidence" value="ECO:0007669"/>
    <property type="project" value="TreeGrafter"/>
</dbReference>
<evidence type="ECO:0000256" key="2">
    <source>
        <dbReference type="ARBA" id="ARBA00022676"/>
    </source>
</evidence>
<dbReference type="SMART" id="SM00506">
    <property type="entry name" value="A1pp"/>
    <property type="match status" value="2"/>
</dbReference>
<proteinExistence type="inferred from homology"/>
<keyword evidence="2 7" id="KW-0328">Glycosyltransferase</keyword>
<comment type="similarity">
    <text evidence="6">Belongs to the ARTD/PARP family.</text>
</comment>
<accession>A0A9Q0DRR2</accession>
<dbReference type="InterPro" id="IPR043472">
    <property type="entry name" value="Macro_dom-like"/>
</dbReference>
<dbReference type="InterPro" id="IPR037197">
    <property type="entry name" value="WWE_dom_sf"/>
</dbReference>
<name>A0A9Q0DRR2_9TELE</name>
<feature type="domain" description="Macro" evidence="10">
    <location>
        <begin position="186"/>
        <end position="374"/>
    </location>
</feature>
<comment type="subcellular location">
    <subcellularLocation>
        <location evidence="1">Nucleus</location>
    </subcellularLocation>
</comment>
<dbReference type="Gene3D" id="3.90.228.10">
    <property type="match status" value="1"/>
</dbReference>
<dbReference type="Pfam" id="PF23222">
    <property type="entry name" value="RRM_PARP14_1"/>
    <property type="match status" value="1"/>
</dbReference>
<dbReference type="GO" id="GO:0070212">
    <property type="term" value="P:protein poly-ADP-ribosylation"/>
    <property type="evidence" value="ECO:0007669"/>
    <property type="project" value="TreeGrafter"/>
</dbReference>
<evidence type="ECO:0000256" key="4">
    <source>
        <dbReference type="ARBA" id="ARBA00023027"/>
    </source>
</evidence>
<dbReference type="EMBL" id="JANIIK010000113">
    <property type="protein sequence ID" value="KAJ3592383.1"/>
    <property type="molecule type" value="Genomic_DNA"/>
</dbReference>
<keyword evidence="4 7" id="KW-0520">NAD</keyword>
<dbReference type="InterPro" id="IPR012317">
    <property type="entry name" value="Poly(ADP-ribose)pol_cat_dom"/>
</dbReference>
<dbReference type="Gene3D" id="3.30.70.330">
    <property type="match status" value="1"/>
</dbReference>
<dbReference type="Pfam" id="PF00644">
    <property type="entry name" value="PARP"/>
    <property type="match status" value="1"/>
</dbReference>
<dbReference type="GO" id="GO:0003714">
    <property type="term" value="F:transcription corepressor activity"/>
    <property type="evidence" value="ECO:0007669"/>
    <property type="project" value="TreeGrafter"/>
</dbReference>
<dbReference type="InterPro" id="IPR057051">
    <property type="entry name" value="PARP14_RPM_1"/>
</dbReference>
<evidence type="ECO:0000256" key="5">
    <source>
        <dbReference type="ARBA" id="ARBA00023242"/>
    </source>
</evidence>
<protein>
    <recommendedName>
        <fullName evidence="7">Poly [ADP-ribose] polymerase</fullName>
        <shortName evidence="7">PARP</shortName>
        <ecNumber evidence="7">2.4.2.-</ecNumber>
    </recommendedName>
</protein>
<evidence type="ECO:0000313" key="12">
    <source>
        <dbReference type="Proteomes" id="UP001148018"/>
    </source>
</evidence>
<evidence type="ECO:0000256" key="1">
    <source>
        <dbReference type="ARBA" id="ARBA00004123"/>
    </source>
</evidence>
<reference evidence="11" key="1">
    <citation type="submission" date="2022-07" db="EMBL/GenBank/DDBJ databases">
        <title>Chromosome-level genome of Muraenolepis orangiensis.</title>
        <authorList>
            <person name="Kim J."/>
        </authorList>
    </citation>
    <scope>NUCLEOTIDE SEQUENCE</scope>
    <source>
        <strain evidence="11">KU_S4_2022</strain>
        <tissue evidence="11">Muscle</tissue>
    </source>
</reference>
<dbReference type="AlphaFoldDB" id="A0A9Q0DRR2"/>
<dbReference type="Proteomes" id="UP001148018">
    <property type="component" value="Unassembled WGS sequence"/>
</dbReference>
<feature type="region of interest" description="Disordered" evidence="8">
    <location>
        <begin position="91"/>
        <end position="124"/>
    </location>
</feature>
<dbReference type="SUPFAM" id="SSF117839">
    <property type="entry name" value="WWE domain"/>
    <property type="match status" value="1"/>
</dbReference>
<gene>
    <name evidence="11" type="ORF">NHX12_007510</name>
</gene>
<dbReference type="SUPFAM" id="SSF56399">
    <property type="entry name" value="ADP-ribosylation"/>
    <property type="match status" value="1"/>
</dbReference>
<dbReference type="InterPro" id="IPR054596">
    <property type="entry name" value="PARP14_WWE"/>
</dbReference>
<feature type="domain" description="Macro" evidence="10">
    <location>
        <begin position="372"/>
        <end position="546"/>
    </location>
</feature>
<evidence type="ECO:0000256" key="7">
    <source>
        <dbReference type="RuleBase" id="RU362114"/>
    </source>
</evidence>
<evidence type="ECO:0000259" key="10">
    <source>
        <dbReference type="PROSITE" id="PS51154"/>
    </source>
</evidence>
<evidence type="ECO:0000256" key="3">
    <source>
        <dbReference type="ARBA" id="ARBA00022679"/>
    </source>
</evidence>
<keyword evidence="12" id="KW-1185">Reference proteome</keyword>
<dbReference type="PROSITE" id="PS51154">
    <property type="entry name" value="MACRO"/>
    <property type="match status" value="2"/>
</dbReference>
<keyword evidence="3 7" id="KW-0808">Transferase</keyword>
<dbReference type="GO" id="GO:0003950">
    <property type="term" value="F:NAD+ poly-ADP-ribosyltransferase activity"/>
    <property type="evidence" value="ECO:0007669"/>
    <property type="project" value="UniProtKB-UniRule"/>
</dbReference>
<dbReference type="InterPro" id="IPR012677">
    <property type="entry name" value="Nucleotide-bd_a/b_plait_sf"/>
</dbReference>
<dbReference type="FunFam" id="3.90.228.10:FF:000008">
    <property type="entry name" value="Poly [ADP-ribose] polymerase"/>
    <property type="match status" value="1"/>
</dbReference>
<evidence type="ECO:0000259" key="9">
    <source>
        <dbReference type="PROSITE" id="PS51059"/>
    </source>
</evidence>
<feature type="domain" description="PARP catalytic" evidence="9">
    <location>
        <begin position="765"/>
        <end position="957"/>
    </location>
</feature>
<dbReference type="PANTHER" id="PTHR14453">
    <property type="entry name" value="PARP/ZINC FINGER CCCH TYPE DOMAIN CONTAINING PROTEIN"/>
    <property type="match status" value="1"/>
</dbReference>
<dbReference type="Gene3D" id="3.30.720.50">
    <property type="match status" value="1"/>
</dbReference>
<dbReference type="Pfam" id="PF01661">
    <property type="entry name" value="Macro"/>
    <property type="match status" value="1"/>
</dbReference>
<dbReference type="GO" id="GO:1990404">
    <property type="term" value="F:NAD+-protein mono-ADP-ribosyltransferase activity"/>
    <property type="evidence" value="ECO:0007669"/>
    <property type="project" value="TreeGrafter"/>
</dbReference>